<organism evidence="1 2">
    <name type="scientific">Cohnella cholangitidis</name>
    <dbReference type="NCBI Taxonomy" id="2598458"/>
    <lineage>
        <taxon>Bacteria</taxon>
        <taxon>Bacillati</taxon>
        <taxon>Bacillota</taxon>
        <taxon>Bacilli</taxon>
        <taxon>Bacillales</taxon>
        <taxon>Paenibacillaceae</taxon>
        <taxon>Cohnella</taxon>
    </lineage>
</organism>
<reference evidence="1 2" key="1">
    <citation type="submission" date="2019-07" db="EMBL/GenBank/DDBJ databases">
        <authorList>
            <person name="Kim J.K."/>
            <person name="Cheong H.-M."/>
            <person name="Choi Y."/>
            <person name="Hwang K.J."/>
            <person name="Lee S."/>
            <person name="Choi C."/>
        </authorList>
    </citation>
    <scope>NUCLEOTIDE SEQUENCE [LARGE SCALE GENOMIC DNA]</scope>
    <source>
        <strain evidence="1 2">KS 22</strain>
    </source>
</reference>
<name>A0A7G5C430_9BACL</name>
<dbReference type="Pfam" id="PF14038">
    <property type="entry name" value="YqzE"/>
    <property type="match status" value="1"/>
</dbReference>
<dbReference type="Proteomes" id="UP000515679">
    <property type="component" value="Chromosome"/>
</dbReference>
<gene>
    <name evidence="1" type="ORF">FPL14_24400</name>
</gene>
<dbReference type="KEGG" id="cchl:FPL14_24400"/>
<dbReference type="RefSeq" id="WP_182300197.1">
    <property type="nucleotide sequence ID" value="NZ_CP041969.1"/>
</dbReference>
<dbReference type="EMBL" id="CP041969">
    <property type="protein sequence ID" value="QMV43964.1"/>
    <property type="molecule type" value="Genomic_DNA"/>
</dbReference>
<proteinExistence type="predicted"/>
<accession>A0A7G5C430</accession>
<protein>
    <submittedName>
        <fullName evidence="1">YqzE family protein</fullName>
    </submittedName>
</protein>
<keyword evidence="2" id="KW-1185">Reference proteome</keyword>
<evidence type="ECO:0000313" key="2">
    <source>
        <dbReference type="Proteomes" id="UP000515679"/>
    </source>
</evidence>
<dbReference type="InterPro" id="IPR025622">
    <property type="entry name" value="YqzE"/>
</dbReference>
<dbReference type="AlphaFoldDB" id="A0A7G5C430"/>
<sequence length="76" mass="8985">MDSSEYLKYVTEKVVKYMDPSEEEETKPSRKASREPWLTRWFGLAPLGLMMWWGARTHGKNETHPEARSMDSTSYR</sequence>
<evidence type="ECO:0000313" key="1">
    <source>
        <dbReference type="EMBL" id="QMV43964.1"/>
    </source>
</evidence>